<proteinExistence type="predicted"/>
<comment type="caution">
    <text evidence="1">The sequence shown here is derived from an EMBL/GenBank/DDBJ whole genome shotgun (WGS) entry which is preliminary data.</text>
</comment>
<accession>A0A1G1VLC7</accession>
<dbReference type="EMBL" id="MHCI01000019">
    <property type="protein sequence ID" value="OGY16162.1"/>
    <property type="molecule type" value="Genomic_DNA"/>
</dbReference>
<reference evidence="1 2" key="1">
    <citation type="journal article" date="2016" name="Nat. Commun.">
        <title>Thousands of microbial genomes shed light on interconnected biogeochemical processes in an aquifer system.</title>
        <authorList>
            <person name="Anantharaman K."/>
            <person name="Brown C.T."/>
            <person name="Hug L.A."/>
            <person name="Sharon I."/>
            <person name="Castelle C.J."/>
            <person name="Probst A.J."/>
            <person name="Thomas B.C."/>
            <person name="Singh A."/>
            <person name="Wilkins M.J."/>
            <person name="Karaoz U."/>
            <person name="Brodie E.L."/>
            <person name="Williams K.H."/>
            <person name="Hubbard S.S."/>
            <person name="Banfield J.F."/>
        </authorList>
    </citation>
    <scope>NUCLEOTIDE SEQUENCE [LARGE SCALE GENOMIC DNA]</scope>
</reference>
<dbReference type="AlphaFoldDB" id="A0A1G1VLC7"/>
<dbReference type="Proteomes" id="UP000179069">
    <property type="component" value="Unassembled WGS sequence"/>
</dbReference>
<organism evidence="1 2">
    <name type="scientific">Candidatus Chisholmbacteria bacterium RIFCSPHIGHO2_01_FULL_49_18</name>
    <dbReference type="NCBI Taxonomy" id="1797590"/>
    <lineage>
        <taxon>Bacteria</taxon>
        <taxon>Candidatus Chisholmiibacteriota</taxon>
    </lineage>
</organism>
<name>A0A1G1VLC7_9BACT</name>
<evidence type="ECO:0000313" key="2">
    <source>
        <dbReference type="Proteomes" id="UP000179069"/>
    </source>
</evidence>
<evidence type="ECO:0000313" key="1">
    <source>
        <dbReference type="EMBL" id="OGY16162.1"/>
    </source>
</evidence>
<sequence>MRKILLSLLTVSAVAVVAVVATGAFFNDVETSQDNTFTAGKLDLQVDNTTTYYQNDVLVNGYPQSWPLKDLVGEKFFNFLDVKPEDYGENTISLHVFNNDAWACMDISPLENNENGCTEPEDDVDVNCGNPAPLEGELAQNLDFFAWLDQGTTAGFGNDTDGTEGDNIWQGDATEPHLFSNVIGPASDVLSGRTYTLADSNFSILGSGPLIGSTTYYVGLAWCAGTMSVAGGGDMTGQPNLSCDGTSMGNNTQSDSVVADLTFRAEQWRNNPDFTCEVL</sequence>
<evidence type="ECO:0008006" key="3">
    <source>
        <dbReference type="Google" id="ProtNLM"/>
    </source>
</evidence>
<gene>
    <name evidence="1" type="ORF">A2785_01065</name>
</gene>
<protein>
    <recommendedName>
        <fullName evidence="3">SipW-cognate class signal peptide</fullName>
    </recommendedName>
</protein>
<dbReference type="InterPro" id="IPR023833">
    <property type="entry name" value="Signal_pept_SipW-depend-type"/>
</dbReference>
<dbReference type="NCBIfam" id="TIGR04088">
    <property type="entry name" value="cognate_SipW"/>
    <property type="match status" value="1"/>
</dbReference>